<proteinExistence type="predicted"/>
<protein>
    <submittedName>
        <fullName evidence="2">Uncharacterized protein</fullName>
    </submittedName>
</protein>
<sequence length="262" mass="29371">MSVCQYVLSTDSESDYSLSDDSTQDAHRQTSSRIGSVALDPPTSTGAQRRRQSYERVSRCPPVLVDVQNDTRKQDSNRSANRTRTAFIESYDSEDQTLRPESRVTEGDHDIQSSNKDITVHIDLHAALDVAPHLEQLSRLNRLGRFKEGITLFNERLAPHLDFFPVVAEYADLLLEQANFRSLGELISQVLNSHAKDFEKDQVLLLKLLGSLAGVHSKGALLPALDTAKEVIKFLEDQDGEDSSDEGIQVRMDFMPTRPKCQ</sequence>
<feature type="region of interest" description="Disordered" evidence="1">
    <location>
        <begin position="9"/>
        <end position="110"/>
    </location>
</feature>
<evidence type="ECO:0000313" key="2">
    <source>
        <dbReference type="EMBL" id="EIT77229.1"/>
    </source>
</evidence>
<dbReference type="EMBL" id="AKHY01000151">
    <property type="protein sequence ID" value="EIT77229.1"/>
    <property type="molecule type" value="Genomic_DNA"/>
</dbReference>
<feature type="compositionally biased region" description="Basic and acidic residues" evidence="1">
    <location>
        <begin position="96"/>
        <end position="110"/>
    </location>
</feature>
<accession>I7ZY61</accession>
<feature type="compositionally biased region" description="Low complexity" evidence="1">
    <location>
        <begin position="9"/>
        <end position="21"/>
    </location>
</feature>
<evidence type="ECO:0000256" key="1">
    <source>
        <dbReference type="SAM" id="MobiDB-lite"/>
    </source>
</evidence>
<comment type="caution">
    <text evidence="2">The sequence shown here is derived from an EMBL/GenBank/DDBJ whole genome shotgun (WGS) entry which is preliminary data.</text>
</comment>
<evidence type="ECO:0000313" key="3">
    <source>
        <dbReference type="Proteomes" id="UP000002812"/>
    </source>
</evidence>
<reference evidence="3" key="2">
    <citation type="submission" date="2012-06" db="EMBL/GenBank/DDBJ databases">
        <title>Comparative genomic analyses of Aspergillus oryzae 3.042 and A. oryzae RIB40 for soy-sauce fermentation.</title>
        <authorList>
            <person name="Zhao G."/>
            <person name="Hou L."/>
            <person name="Wang C."/>
            <person name="Cao X."/>
        </authorList>
    </citation>
    <scope>NUCLEOTIDE SEQUENCE [LARGE SCALE GENOMIC DNA]</scope>
    <source>
        <strain evidence="3">3.042</strain>
    </source>
</reference>
<dbReference type="AlphaFoldDB" id="I7ZY61"/>
<dbReference type="OrthoDB" id="4838614at2759"/>
<organism evidence="2 3">
    <name type="scientific">Aspergillus oryzae (strain 3.042)</name>
    <name type="common">Yellow koji mold</name>
    <dbReference type="NCBI Taxonomy" id="1160506"/>
    <lineage>
        <taxon>Eukaryota</taxon>
        <taxon>Fungi</taxon>
        <taxon>Dikarya</taxon>
        <taxon>Ascomycota</taxon>
        <taxon>Pezizomycotina</taxon>
        <taxon>Eurotiomycetes</taxon>
        <taxon>Eurotiomycetidae</taxon>
        <taxon>Eurotiales</taxon>
        <taxon>Aspergillaceae</taxon>
        <taxon>Aspergillus</taxon>
        <taxon>Aspergillus subgen. Circumdati</taxon>
    </lineage>
</organism>
<reference evidence="2 3" key="1">
    <citation type="journal article" date="2012" name="Eukaryot. Cell">
        <title>Draft genome sequence of Aspergillus oryzae strain 3.042.</title>
        <authorList>
            <person name="Zhao G."/>
            <person name="Yao Y."/>
            <person name="Qi W."/>
            <person name="Wang C."/>
            <person name="Hou L."/>
            <person name="Zeng B."/>
            <person name="Cao X."/>
        </authorList>
    </citation>
    <scope>NUCLEOTIDE SEQUENCE [LARGE SCALE GENOMIC DNA]</scope>
    <source>
        <strain evidence="2 3">3.042</strain>
    </source>
</reference>
<name>I7ZY61_ASPO3</name>
<gene>
    <name evidence="2" type="ORF">Ao3042_06708</name>
</gene>
<dbReference type="HOGENOM" id="CLU_1061649_0_0_1"/>
<dbReference type="Proteomes" id="UP000002812">
    <property type="component" value="Unassembled WGS sequence"/>
</dbReference>